<evidence type="ECO:0000256" key="2">
    <source>
        <dbReference type="ARBA" id="ARBA00012415"/>
    </source>
</evidence>
<organism evidence="7 8">
    <name type="scientific">Sulfolobus tengchongensis</name>
    <dbReference type="NCBI Taxonomy" id="207809"/>
    <lineage>
        <taxon>Archaea</taxon>
        <taxon>Thermoproteota</taxon>
        <taxon>Thermoprotei</taxon>
        <taxon>Sulfolobales</taxon>
        <taxon>Sulfolobaceae</taxon>
        <taxon>Sulfolobus</taxon>
    </lineage>
</organism>
<gene>
    <name evidence="7" type="ORF">V6M85_02240</name>
</gene>
<evidence type="ECO:0000313" key="7">
    <source>
        <dbReference type="EMBL" id="WWQ60922.1"/>
    </source>
</evidence>
<evidence type="ECO:0000313" key="8">
    <source>
        <dbReference type="Proteomes" id="UP001432202"/>
    </source>
</evidence>
<dbReference type="EC" id="2.7.7.9" evidence="2"/>
<sequence length="252" mass="28726">MHVVITAAGLGTRMLPASKEIPKEMFPIPFNGGFKPIIQIIFEQFFNKGIRDFIIVVGRGKRVIEDHFTPDYDFISFLEKMGKEKQAKELTDFYSKVEKSNIAFVNQPEPKGFGDAVLRAEPFVDDKFIVVAADTLLKHIPDLVPNSFLITQVKDPRPYGVVILDGNKVIDVEEKPKNPKSNFVIVPYYMFTRELFSALKEITYDGELQLTDGIKRLLKRGVQFTGIKVDDVYDLGNIENYILSMRKIIVNM</sequence>
<dbReference type="PANTHER" id="PTHR43197:SF1">
    <property type="entry name" value="UTP--GLUCOSE-1-PHOSPHATE URIDYLYLTRANSFERASE"/>
    <property type="match status" value="1"/>
</dbReference>
<dbReference type="InterPro" id="IPR029044">
    <property type="entry name" value="Nucleotide-diphossugar_trans"/>
</dbReference>
<dbReference type="InterPro" id="IPR005835">
    <property type="entry name" value="NTP_transferase_dom"/>
</dbReference>
<evidence type="ECO:0000256" key="3">
    <source>
        <dbReference type="ARBA" id="ARBA00022679"/>
    </source>
</evidence>
<comment type="catalytic activity">
    <reaction evidence="5">
        <text>alpha-D-glucose 1-phosphate + UTP + H(+) = UDP-alpha-D-glucose + diphosphate</text>
        <dbReference type="Rhea" id="RHEA:19889"/>
        <dbReference type="ChEBI" id="CHEBI:15378"/>
        <dbReference type="ChEBI" id="CHEBI:33019"/>
        <dbReference type="ChEBI" id="CHEBI:46398"/>
        <dbReference type="ChEBI" id="CHEBI:58601"/>
        <dbReference type="ChEBI" id="CHEBI:58885"/>
        <dbReference type="EC" id="2.7.7.9"/>
    </reaction>
</comment>
<dbReference type="SUPFAM" id="SSF53448">
    <property type="entry name" value="Nucleotide-diphospho-sugar transferases"/>
    <property type="match status" value="1"/>
</dbReference>
<dbReference type="GeneID" id="89335551"/>
<dbReference type="InterPro" id="IPR005771">
    <property type="entry name" value="GalU_uridylyltTrfase_bac/arc"/>
</dbReference>
<comment type="similarity">
    <text evidence="1">Belongs to the UDPGP type 2 family.</text>
</comment>
<proteinExistence type="inferred from homology"/>
<evidence type="ECO:0000256" key="1">
    <source>
        <dbReference type="ARBA" id="ARBA00006890"/>
    </source>
</evidence>
<keyword evidence="4" id="KW-0548">Nucleotidyltransferase</keyword>
<evidence type="ECO:0000256" key="5">
    <source>
        <dbReference type="ARBA" id="ARBA00048128"/>
    </source>
</evidence>
<evidence type="ECO:0000256" key="4">
    <source>
        <dbReference type="ARBA" id="ARBA00022695"/>
    </source>
</evidence>
<keyword evidence="3" id="KW-0808">Transferase</keyword>
<dbReference type="Gene3D" id="3.90.550.10">
    <property type="entry name" value="Spore Coat Polysaccharide Biosynthesis Protein SpsA, Chain A"/>
    <property type="match status" value="1"/>
</dbReference>
<name>A0AAX4L263_9CREN</name>
<keyword evidence="8" id="KW-1185">Reference proteome</keyword>
<dbReference type="PANTHER" id="PTHR43197">
    <property type="entry name" value="UTP--GLUCOSE-1-PHOSPHATE URIDYLYLTRANSFERASE"/>
    <property type="match status" value="1"/>
</dbReference>
<dbReference type="Pfam" id="PF00483">
    <property type="entry name" value="NTP_transferase"/>
    <property type="match status" value="1"/>
</dbReference>
<accession>A0AAX4L263</accession>
<dbReference type="EMBL" id="CP146016">
    <property type="protein sequence ID" value="WWQ60922.1"/>
    <property type="molecule type" value="Genomic_DNA"/>
</dbReference>
<protein>
    <recommendedName>
        <fullName evidence="2">UTP--glucose-1-phosphate uridylyltransferase</fullName>
        <ecNumber evidence="2">2.7.7.9</ecNumber>
    </recommendedName>
</protein>
<reference evidence="7 8" key="1">
    <citation type="submission" date="2024-02" db="EMBL/GenBank/DDBJ databases">
        <title>STSV induces naive adaptation in Sulfolobus.</title>
        <authorList>
            <person name="Xiang X."/>
            <person name="Song M."/>
        </authorList>
    </citation>
    <scope>NUCLEOTIDE SEQUENCE [LARGE SCALE GENOMIC DNA]</scope>
    <source>
        <strain evidence="7 8">RT2</strain>
    </source>
</reference>
<dbReference type="Proteomes" id="UP001432202">
    <property type="component" value="Chromosome"/>
</dbReference>
<evidence type="ECO:0000259" key="6">
    <source>
        <dbReference type="Pfam" id="PF00483"/>
    </source>
</evidence>
<dbReference type="GO" id="GO:0003983">
    <property type="term" value="F:UTP:glucose-1-phosphate uridylyltransferase activity"/>
    <property type="evidence" value="ECO:0007669"/>
    <property type="project" value="UniProtKB-EC"/>
</dbReference>
<feature type="domain" description="Nucleotidyl transferase" evidence="6">
    <location>
        <begin position="4"/>
        <end position="246"/>
    </location>
</feature>
<dbReference type="RefSeq" id="WP_338602452.1">
    <property type="nucleotide sequence ID" value="NZ_CP146016.1"/>
</dbReference>
<dbReference type="GO" id="GO:0006011">
    <property type="term" value="P:UDP-alpha-D-glucose metabolic process"/>
    <property type="evidence" value="ECO:0007669"/>
    <property type="project" value="InterPro"/>
</dbReference>
<dbReference type="AlphaFoldDB" id="A0AAX4L263"/>